<dbReference type="PANTHER" id="PTHR41694:SF3">
    <property type="entry name" value="RNA-DIRECTED DNA POLYMERASE-RELATED"/>
    <property type="match status" value="1"/>
</dbReference>
<feature type="domain" description="Reverse transcriptase thumb" evidence="7">
    <location>
        <begin position="17"/>
        <end position="56"/>
    </location>
</feature>
<evidence type="ECO:0000256" key="2">
    <source>
        <dbReference type="ARBA" id="ARBA00022695"/>
    </source>
</evidence>
<dbReference type="Gene3D" id="3.30.70.270">
    <property type="match status" value="1"/>
</dbReference>
<dbReference type="Proteomes" id="UP000562322">
    <property type="component" value="Unassembled WGS sequence"/>
</dbReference>
<organism evidence="8 9">
    <name type="scientific">Alectura lathami</name>
    <name type="common">Australian brush turkey</name>
    <dbReference type="NCBI Taxonomy" id="81907"/>
    <lineage>
        <taxon>Eukaryota</taxon>
        <taxon>Metazoa</taxon>
        <taxon>Chordata</taxon>
        <taxon>Craniata</taxon>
        <taxon>Vertebrata</taxon>
        <taxon>Euteleostomi</taxon>
        <taxon>Archelosauria</taxon>
        <taxon>Archosauria</taxon>
        <taxon>Dinosauria</taxon>
        <taxon>Saurischia</taxon>
        <taxon>Theropoda</taxon>
        <taxon>Coelurosauria</taxon>
        <taxon>Aves</taxon>
        <taxon>Neognathae</taxon>
        <taxon>Galloanserae</taxon>
        <taxon>Galliformes</taxon>
        <taxon>Megapodiidae</taxon>
        <taxon>Alectura</taxon>
    </lineage>
</organism>
<protein>
    <submittedName>
        <fullName evidence="8">POK18 protein</fullName>
    </submittedName>
</protein>
<dbReference type="PANTHER" id="PTHR41694">
    <property type="entry name" value="ENDOGENOUS RETROVIRUS GROUP K MEMBER POL PROTEIN"/>
    <property type="match status" value="1"/>
</dbReference>
<evidence type="ECO:0000313" key="9">
    <source>
        <dbReference type="Proteomes" id="UP000562322"/>
    </source>
</evidence>
<dbReference type="SUPFAM" id="SSF56672">
    <property type="entry name" value="DNA/RNA polymerases"/>
    <property type="match status" value="1"/>
</dbReference>
<dbReference type="AlphaFoldDB" id="A0A7L0WB09"/>
<evidence type="ECO:0000259" key="7">
    <source>
        <dbReference type="Pfam" id="PF06817"/>
    </source>
</evidence>
<keyword evidence="3" id="KW-0540">Nuclease</keyword>
<evidence type="ECO:0000256" key="4">
    <source>
        <dbReference type="ARBA" id="ARBA00022759"/>
    </source>
</evidence>
<keyword evidence="9" id="KW-1185">Reference proteome</keyword>
<gene>
    <name evidence="8" type="primary">Ervk18_1</name>
    <name evidence="8" type="ORF">ALELAT_R14961</name>
</gene>
<evidence type="ECO:0000256" key="3">
    <source>
        <dbReference type="ARBA" id="ARBA00022722"/>
    </source>
</evidence>
<name>A0A7L0WB09_ALELA</name>
<dbReference type="EMBL" id="VXAV01005197">
    <property type="protein sequence ID" value="NXL88529.1"/>
    <property type="molecule type" value="Genomic_DNA"/>
</dbReference>
<keyword evidence="5" id="KW-0378">Hydrolase</keyword>
<dbReference type="OrthoDB" id="422540at2759"/>
<keyword evidence="1" id="KW-0808">Transferase</keyword>
<evidence type="ECO:0000256" key="5">
    <source>
        <dbReference type="ARBA" id="ARBA00022801"/>
    </source>
</evidence>
<keyword evidence="6" id="KW-0695">RNA-directed DNA polymerase</keyword>
<evidence type="ECO:0000313" key="8">
    <source>
        <dbReference type="EMBL" id="NXL88529.1"/>
    </source>
</evidence>
<comment type="caution">
    <text evidence="8">The sequence shown here is derived from an EMBL/GenBank/DDBJ whole genome shotgun (WGS) entry which is preliminary data.</text>
</comment>
<dbReference type="Pfam" id="PF06817">
    <property type="entry name" value="RVT_thumb"/>
    <property type="match status" value="1"/>
</dbReference>
<accession>A0A7L0WB09</accession>
<evidence type="ECO:0000256" key="6">
    <source>
        <dbReference type="ARBA" id="ARBA00022918"/>
    </source>
</evidence>
<dbReference type="InterPro" id="IPR043128">
    <property type="entry name" value="Rev_trsase/Diguanyl_cyclase"/>
</dbReference>
<dbReference type="InterPro" id="IPR043502">
    <property type="entry name" value="DNA/RNA_pol_sf"/>
</dbReference>
<keyword evidence="2" id="KW-0548">Nucleotidyltransferase</keyword>
<keyword evidence="4" id="KW-0255">Endonuclease</keyword>
<dbReference type="GO" id="GO:0016787">
    <property type="term" value="F:hydrolase activity"/>
    <property type="evidence" value="ECO:0007669"/>
    <property type="project" value="UniProtKB-KW"/>
</dbReference>
<feature type="non-terminal residue" evidence="8">
    <location>
        <position position="1"/>
    </location>
</feature>
<reference evidence="8 9" key="1">
    <citation type="submission" date="2019-09" db="EMBL/GenBank/DDBJ databases">
        <title>Bird 10,000 Genomes (B10K) Project - Family phase.</title>
        <authorList>
            <person name="Zhang G."/>
        </authorList>
    </citation>
    <scope>NUCLEOTIDE SEQUENCE [LARGE SCALE GENOMIC DNA]</scope>
    <source>
        <strain evidence="8">B10K-DU-001-39</strain>
        <tissue evidence="8">Muscle</tissue>
    </source>
</reference>
<feature type="non-terminal residue" evidence="8">
    <location>
        <position position="56"/>
    </location>
</feature>
<sequence>PWKYLGKLVTNSQVVPQPVKLCVNIKTITDVQKLSGSINWIRPYLGISNTQLAPLF</sequence>
<proteinExistence type="predicted"/>
<dbReference type="GO" id="GO:0003964">
    <property type="term" value="F:RNA-directed DNA polymerase activity"/>
    <property type="evidence" value="ECO:0007669"/>
    <property type="project" value="UniProtKB-KW"/>
</dbReference>
<dbReference type="GO" id="GO:0004519">
    <property type="term" value="F:endonuclease activity"/>
    <property type="evidence" value="ECO:0007669"/>
    <property type="project" value="UniProtKB-KW"/>
</dbReference>
<evidence type="ECO:0000256" key="1">
    <source>
        <dbReference type="ARBA" id="ARBA00022679"/>
    </source>
</evidence>
<dbReference type="InterPro" id="IPR010661">
    <property type="entry name" value="RVT_thumb"/>
</dbReference>
<dbReference type="GO" id="GO:0035613">
    <property type="term" value="F:RNA stem-loop binding"/>
    <property type="evidence" value="ECO:0007669"/>
    <property type="project" value="TreeGrafter"/>
</dbReference>